<feature type="region of interest" description="Disordered" evidence="1">
    <location>
        <begin position="1"/>
        <end position="42"/>
    </location>
</feature>
<dbReference type="eggNOG" id="ENOG502R3WN">
    <property type="taxonomic scope" value="Eukaryota"/>
</dbReference>
<feature type="region of interest" description="Disordered" evidence="1">
    <location>
        <begin position="105"/>
        <end position="124"/>
    </location>
</feature>
<sequence>MPKDKTQGSSRDSEPMLPKIHGKRSDRPRGRNHTPWAPLQGLLNSVRNIRKYVNDRSVGSKMMKSTERDNMSSSASETAPELKDNDGEDTKYKLLAIKTEITERIDPKTRGKRSARHRVKEPALWTSQDELQKFETGKNRNGNEQAVYSRKRKKTASKGEAKTGTGNDVTEKTGVRVIDTSAEVKNSTSENTNQKDGVPTLNTPMDKKLSGADAFKQEDALIADDAGAGLKDSNGAAANALEQHATGATNPLENKADNGVSGAEAALASIYGEPSEWDMCITFAVKLLMDEMPLPEDAAEVEEFFRQNITNIAGPSVP</sequence>
<dbReference type="AlphaFoldDB" id="A0A0D9Y4L8"/>
<evidence type="ECO:0000256" key="1">
    <source>
        <dbReference type="SAM" id="MobiDB-lite"/>
    </source>
</evidence>
<feature type="compositionally biased region" description="Polar residues" evidence="1">
    <location>
        <begin position="184"/>
        <end position="203"/>
    </location>
</feature>
<name>A0A0D9Y4L8_9ORYZ</name>
<feature type="compositionally biased region" description="Basic residues" evidence="1">
    <location>
        <begin position="110"/>
        <end position="119"/>
    </location>
</feature>
<evidence type="ECO:0000313" key="2">
    <source>
        <dbReference type="EnsemblPlants" id="OGLUM01G06920.1"/>
    </source>
</evidence>
<dbReference type="Gramene" id="OGLUM01G06920.1">
    <property type="protein sequence ID" value="OGLUM01G06920.1"/>
    <property type="gene ID" value="OGLUM01G06920"/>
</dbReference>
<feature type="compositionally biased region" description="Basic and acidic residues" evidence="1">
    <location>
        <begin position="1"/>
        <end position="14"/>
    </location>
</feature>
<feature type="region of interest" description="Disordered" evidence="1">
    <location>
        <begin position="54"/>
        <end position="87"/>
    </location>
</feature>
<protein>
    <submittedName>
        <fullName evidence="2">Uncharacterized protein</fullName>
    </submittedName>
</protein>
<keyword evidence="3" id="KW-1185">Reference proteome</keyword>
<proteinExistence type="predicted"/>
<feature type="region of interest" description="Disordered" evidence="1">
    <location>
        <begin position="130"/>
        <end position="172"/>
    </location>
</feature>
<organism evidence="2">
    <name type="scientific">Oryza glumipatula</name>
    <dbReference type="NCBI Taxonomy" id="40148"/>
    <lineage>
        <taxon>Eukaryota</taxon>
        <taxon>Viridiplantae</taxon>
        <taxon>Streptophyta</taxon>
        <taxon>Embryophyta</taxon>
        <taxon>Tracheophyta</taxon>
        <taxon>Spermatophyta</taxon>
        <taxon>Magnoliopsida</taxon>
        <taxon>Liliopsida</taxon>
        <taxon>Poales</taxon>
        <taxon>Poaceae</taxon>
        <taxon>BOP clade</taxon>
        <taxon>Oryzoideae</taxon>
        <taxon>Oryzeae</taxon>
        <taxon>Oryzinae</taxon>
        <taxon>Oryza</taxon>
    </lineage>
</organism>
<dbReference type="HOGENOM" id="CLU_919483_0_0_1"/>
<feature type="region of interest" description="Disordered" evidence="1">
    <location>
        <begin position="184"/>
        <end position="205"/>
    </location>
</feature>
<dbReference type="STRING" id="40148.A0A0D9Y4L8"/>
<reference evidence="2" key="2">
    <citation type="submission" date="2015-04" db="UniProtKB">
        <authorList>
            <consortium name="EnsemblPlants"/>
        </authorList>
    </citation>
    <scope>IDENTIFICATION</scope>
</reference>
<dbReference type="EnsemblPlants" id="OGLUM01G06920.1">
    <property type="protein sequence ID" value="OGLUM01G06920.1"/>
    <property type="gene ID" value="OGLUM01G06920"/>
</dbReference>
<dbReference type="Proteomes" id="UP000026961">
    <property type="component" value="Chromosome 1"/>
</dbReference>
<reference evidence="2" key="3">
    <citation type="submission" date="2018-05" db="EMBL/GenBank/DDBJ databases">
        <title>OgluRS3 (Oryza glumaepatula Reference Sequence Version 3).</title>
        <authorList>
            <person name="Zhang J."/>
            <person name="Kudrna D."/>
            <person name="Lee S."/>
            <person name="Talag J."/>
            <person name="Welchert J."/>
            <person name="Wing R.A."/>
        </authorList>
    </citation>
    <scope>NUCLEOTIDE SEQUENCE [LARGE SCALE GENOMIC DNA]</scope>
</reference>
<accession>A0A0D9Y4L8</accession>
<evidence type="ECO:0000313" key="3">
    <source>
        <dbReference type="Proteomes" id="UP000026961"/>
    </source>
</evidence>
<reference evidence="2" key="1">
    <citation type="submission" date="2013-08" db="EMBL/GenBank/DDBJ databases">
        <title>Oryza genome evolution.</title>
        <authorList>
            <person name="Wing R.A."/>
            <person name="Panaud O."/>
            <person name="Oliveira A.C."/>
        </authorList>
    </citation>
    <scope>NUCLEOTIDE SEQUENCE</scope>
</reference>